<evidence type="ECO:0000256" key="1">
    <source>
        <dbReference type="ARBA" id="ARBA00004613"/>
    </source>
</evidence>
<dbReference type="GeneID" id="114242471"/>
<comment type="subcellular location">
    <subcellularLocation>
        <location evidence="1">Secreted</location>
    </subcellularLocation>
</comment>
<dbReference type="Gene3D" id="1.10.10.2400">
    <property type="entry name" value="Lepidopteran low molecular weight (30 kD) lipoprotein, N-terminal domain"/>
    <property type="match status" value="1"/>
</dbReference>
<dbReference type="CTD" id="693044"/>
<gene>
    <name evidence="8" type="primary">LOC114242471</name>
</gene>
<evidence type="ECO:0000256" key="2">
    <source>
        <dbReference type="ARBA" id="ARBA00022525"/>
    </source>
</evidence>
<protein>
    <submittedName>
        <fullName evidence="8">Low molecular mass 30 kDa lipoprotein 19G1</fullName>
    </submittedName>
</protein>
<evidence type="ECO:0000256" key="4">
    <source>
        <dbReference type="ARBA" id="ARBA00023288"/>
    </source>
</evidence>
<reference evidence="8" key="1">
    <citation type="submission" date="2025-08" db="UniProtKB">
        <authorList>
            <consortium name="RefSeq"/>
        </authorList>
    </citation>
    <scope>IDENTIFICATION</scope>
    <source>
        <tissue evidence="8">Silk gland</tissue>
    </source>
</reference>
<keyword evidence="7" id="KW-1185">Reference proteome</keyword>
<name>A0A6J2JIQ1_BOMMA</name>
<comment type="similarity">
    <text evidence="5">Belongs to the 30 kDa lipoprotein family.</text>
</comment>
<sequence>MKPVIVILCLFVASLYAADSDVPNDILEEQLYNSVVVGDYDNAVEKSKHLYEESKCEVISNVVNKLIRNNKMNCMEYAYQLWLQGSKEIVRDCFPVEFRLIFAENAIKLMYKRDGLALTLSNDVQGNDGRRAYGDGKDKTSPRVSWKFIALWENNKVYFKILNTERNQYLVLGVGTNWNGDHMAFGVNSVDSFRAQWYLQPANYDNDVLFYIYNREYSKALTLSRTVDPSGHRMAWGYNGRVIGSPEHYAWGIKAF</sequence>
<evidence type="ECO:0000256" key="5">
    <source>
        <dbReference type="ARBA" id="ARBA00024024"/>
    </source>
</evidence>
<feature type="signal peptide" evidence="6">
    <location>
        <begin position="1"/>
        <end position="17"/>
    </location>
</feature>
<feature type="chain" id="PRO_5026758235" evidence="6">
    <location>
        <begin position="18"/>
        <end position="256"/>
    </location>
</feature>
<evidence type="ECO:0000313" key="8">
    <source>
        <dbReference type="RefSeq" id="XP_028029441.1"/>
    </source>
</evidence>
<dbReference type="Gene3D" id="2.80.10.50">
    <property type="match status" value="1"/>
</dbReference>
<proteinExistence type="inferred from homology"/>
<dbReference type="Pfam" id="PF03260">
    <property type="entry name" value="Lipoprotein_11"/>
    <property type="match status" value="1"/>
</dbReference>
<evidence type="ECO:0000313" key="7">
    <source>
        <dbReference type="Proteomes" id="UP000504629"/>
    </source>
</evidence>
<dbReference type="AlphaFoldDB" id="A0A6J2JIQ1"/>
<dbReference type="InterPro" id="IPR042046">
    <property type="entry name" value="Lipoprotein_11_N"/>
</dbReference>
<organism evidence="7 8">
    <name type="scientific">Bombyx mandarina</name>
    <name type="common">Wild silk moth</name>
    <name type="synonym">Wild silkworm</name>
    <dbReference type="NCBI Taxonomy" id="7092"/>
    <lineage>
        <taxon>Eukaryota</taxon>
        <taxon>Metazoa</taxon>
        <taxon>Ecdysozoa</taxon>
        <taxon>Arthropoda</taxon>
        <taxon>Hexapoda</taxon>
        <taxon>Insecta</taxon>
        <taxon>Pterygota</taxon>
        <taxon>Neoptera</taxon>
        <taxon>Endopterygota</taxon>
        <taxon>Lepidoptera</taxon>
        <taxon>Glossata</taxon>
        <taxon>Ditrysia</taxon>
        <taxon>Bombycoidea</taxon>
        <taxon>Bombycidae</taxon>
        <taxon>Bombycinae</taxon>
        <taxon>Bombyx</taxon>
    </lineage>
</organism>
<dbReference type="Proteomes" id="UP000504629">
    <property type="component" value="Unplaced"/>
</dbReference>
<dbReference type="InterPro" id="IPR004943">
    <property type="entry name" value="Lipoprotein_11"/>
</dbReference>
<keyword evidence="4 8" id="KW-0449">Lipoprotein</keyword>
<keyword evidence="3 6" id="KW-0732">Signal</keyword>
<evidence type="ECO:0000256" key="3">
    <source>
        <dbReference type="ARBA" id="ARBA00022729"/>
    </source>
</evidence>
<dbReference type="KEGG" id="bman:114242471"/>
<dbReference type="RefSeq" id="XP_028029441.1">
    <property type="nucleotide sequence ID" value="XM_028173640.1"/>
</dbReference>
<evidence type="ECO:0000256" key="6">
    <source>
        <dbReference type="SAM" id="SignalP"/>
    </source>
</evidence>
<accession>A0A6J2JIQ1</accession>
<dbReference type="OrthoDB" id="7401160at2759"/>
<keyword evidence="2" id="KW-0964">Secreted</keyword>
<dbReference type="GO" id="GO:0005576">
    <property type="term" value="C:extracellular region"/>
    <property type="evidence" value="ECO:0007669"/>
    <property type="project" value="UniProtKB-SubCell"/>
</dbReference>